<accession>A0ABP7LLN3</accession>
<keyword evidence="2" id="KW-1185">Reference proteome</keyword>
<organism evidence="1 2">
    <name type="scientific">Sphingomonas limnosediminicola</name>
    <dbReference type="NCBI Taxonomy" id="940133"/>
    <lineage>
        <taxon>Bacteria</taxon>
        <taxon>Pseudomonadati</taxon>
        <taxon>Pseudomonadota</taxon>
        <taxon>Alphaproteobacteria</taxon>
        <taxon>Sphingomonadales</taxon>
        <taxon>Sphingomonadaceae</taxon>
        <taxon>Sphingomonas</taxon>
    </lineage>
</organism>
<reference evidence="2" key="1">
    <citation type="journal article" date="2019" name="Int. J. Syst. Evol. Microbiol.">
        <title>The Global Catalogue of Microorganisms (GCM) 10K type strain sequencing project: providing services to taxonomists for standard genome sequencing and annotation.</title>
        <authorList>
            <consortium name="The Broad Institute Genomics Platform"/>
            <consortium name="The Broad Institute Genome Sequencing Center for Infectious Disease"/>
            <person name="Wu L."/>
            <person name="Ma J."/>
        </authorList>
    </citation>
    <scope>NUCLEOTIDE SEQUENCE [LARGE SCALE GENOMIC DNA]</scope>
    <source>
        <strain evidence="2">JCM 17543</strain>
    </source>
</reference>
<name>A0ABP7LLN3_9SPHN</name>
<proteinExistence type="predicted"/>
<sequence>MPLRFPLPQRLVAERAFDAAGNGIANPDDSAEQQDTKGELKCRNHESFSVILRLPTID</sequence>
<gene>
    <name evidence="1" type="ORF">GCM10022276_22530</name>
</gene>
<evidence type="ECO:0000313" key="2">
    <source>
        <dbReference type="Proteomes" id="UP001500827"/>
    </source>
</evidence>
<dbReference type="Proteomes" id="UP001500827">
    <property type="component" value="Unassembled WGS sequence"/>
</dbReference>
<comment type="caution">
    <text evidence="1">The sequence shown here is derived from an EMBL/GenBank/DDBJ whole genome shotgun (WGS) entry which is preliminary data.</text>
</comment>
<evidence type="ECO:0000313" key="1">
    <source>
        <dbReference type="EMBL" id="GAA3903344.1"/>
    </source>
</evidence>
<dbReference type="EMBL" id="BAABBM010000001">
    <property type="protein sequence ID" value="GAA3903344.1"/>
    <property type="molecule type" value="Genomic_DNA"/>
</dbReference>
<protein>
    <submittedName>
        <fullName evidence="1">Uncharacterized protein</fullName>
    </submittedName>
</protein>